<proteinExistence type="predicted"/>
<keyword evidence="2" id="KW-1185">Reference proteome</keyword>
<organism evidence="1 2">
    <name type="scientific">Zingiber officinale</name>
    <name type="common">Ginger</name>
    <name type="synonym">Amomum zingiber</name>
    <dbReference type="NCBI Taxonomy" id="94328"/>
    <lineage>
        <taxon>Eukaryota</taxon>
        <taxon>Viridiplantae</taxon>
        <taxon>Streptophyta</taxon>
        <taxon>Embryophyta</taxon>
        <taxon>Tracheophyta</taxon>
        <taxon>Spermatophyta</taxon>
        <taxon>Magnoliopsida</taxon>
        <taxon>Liliopsida</taxon>
        <taxon>Zingiberales</taxon>
        <taxon>Zingiberaceae</taxon>
        <taxon>Zingiber</taxon>
    </lineage>
</organism>
<accession>A0A8J5KRM6</accession>
<sequence>MRCADYCDGRYDSFSSKRILLLVPEKSAQDCFDRIHANFSLTSLPSKSIEDVVFDLVQHCPSSHYNSPFWTTNSGALVWNNNSSLTVGIRGNGRFSNIASVEHFITLVDLLLLYQHLQLTCFENQKGKGNSRFFVYYRFSDEVHNDEMNTIGAACGASGVLYTLIATVIGRRAATAAFISGVNPAPCARNTESSRPVAST</sequence>
<dbReference type="Proteomes" id="UP000734854">
    <property type="component" value="Unassembled WGS sequence"/>
</dbReference>
<name>A0A8J5KRM6_ZINOF</name>
<protein>
    <submittedName>
        <fullName evidence="1">Uncharacterized protein</fullName>
    </submittedName>
</protein>
<comment type="caution">
    <text evidence="1">The sequence shown here is derived from an EMBL/GenBank/DDBJ whole genome shotgun (WGS) entry which is preliminary data.</text>
</comment>
<evidence type="ECO:0000313" key="2">
    <source>
        <dbReference type="Proteomes" id="UP000734854"/>
    </source>
</evidence>
<dbReference type="EMBL" id="JACMSC010000014">
    <property type="protein sequence ID" value="KAG6489632.1"/>
    <property type="molecule type" value="Genomic_DNA"/>
</dbReference>
<reference evidence="1 2" key="1">
    <citation type="submission" date="2020-08" db="EMBL/GenBank/DDBJ databases">
        <title>Plant Genome Project.</title>
        <authorList>
            <person name="Zhang R.-G."/>
        </authorList>
    </citation>
    <scope>NUCLEOTIDE SEQUENCE [LARGE SCALE GENOMIC DNA]</scope>
    <source>
        <tissue evidence="1">Rhizome</tissue>
    </source>
</reference>
<dbReference type="AlphaFoldDB" id="A0A8J5KRM6"/>
<evidence type="ECO:0000313" key="1">
    <source>
        <dbReference type="EMBL" id="KAG6489632.1"/>
    </source>
</evidence>
<gene>
    <name evidence="1" type="ORF">ZIOFF_050908</name>
</gene>